<dbReference type="PANTHER" id="PTHR43003:SF13">
    <property type="entry name" value="DNA-3-METHYLADENINE GLYCOSYLASE 2"/>
    <property type="match status" value="1"/>
</dbReference>
<dbReference type="GO" id="GO:0008725">
    <property type="term" value="F:DNA-3-methyladenine glycosylase activity"/>
    <property type="evidence" value="ECO:0007669"/>
    <property type="project" value="TreeGrafter"/>
</dbReference>
<evidence type="ECO:0000259" key="5">
    <source>
        <dbReference type="SMART" id="SM00478"/>
    </source>
</evidence>
<dbReference type="Gene3D" id="1.10.340.30">
    <property type="entry name" value="Hypothetical protein, domain 2"/>
    <property type="match status" value="1"/>
</dbReference>
<comment type="caution">
    <text evidence="7">The sequence shown here is derived from an EMBL/GenBank/DDBJ whole genome shotgun (WGS) entry which is preliminary data.</text>
</comment>
<evidence type="ECO:0000313" key="7">
    <source>
        <dbReference type="EMBL" id="PEH90416.1"/>
    </source>
</evidence>
<dbReference type="GO" id="GO:0006307">
    <property type="term" value="P:DNA alkylation repair"/>
    <property type="evidence" value="ECO:0007669"/>
    <property type="project" value="TreeGrafter"/>
</dbReference>
<keyword evidence="4" id="KW-0234">DNA repair</keyword>
<organism evidence="7 8">
    <name type="scientific">Comamonas terrigena</name>
    <dbReference type="NCBI Taxonomy" id="32013"/>
    <lineage>
        <taxon>Bacteria</taxon>
        <taxon>Pseudomonadati</taxon>
        <taxon>Pseudomonadota</taxon>
        <taxon>Betaproteobacteria</taxon>
        <taxon>Burkholderiales</taxon>
        <taxon>Comamonadaceae</taxon>
        <taxon>Comamonas</taxon>
    </lineage>
</organism>
<dbReference type="GO" id="GO:0043916">
    <property type="term" value="F:DNA-7-methylguanine glycosylase activity"/>
    <property type="evidence" value="ECO:0007669"/>
    <property type="project" value="TreeGrafter"/>
</dbReference>
<dbReference type="GO" id="GO:0032993">
    <property type="term" value="C:protein-DNA complex"/>
    <property type="evidence" value="ECO:0007669"/>
    <property type="project" value="TreeGrafter"/>
</dbReference>
<dbReference type="GO" id="GO:0032131">
    <property type="term" value="F:alkylated DNA binding"/>
    <property type="evidence" value="ECO:0007669"/>
    <property type="project" value="TreeGrafter"/>
</dbReference>
<keyword evidence="3" id="KW-0227">DNA damage</keyword>
<feature type="domain" description="HhH-GPD" evidence="5">
    <location>
        <begin position="161"/>
        <end position="339"/>
    </location>
</feature>
<comment type="catalytic activity">
    <reaction evidence="1">
        <text>Hydrolysis of alkylated DNA, releasing 3-methyladenine, 3-methylguanine, 7-methylguanine and 7-methyladenine.</text>
        <dbReference type="EC" id="3.2.2.21"/>
    </reaction>
</comment>
<evidence type="ECO:0000259" key="6">
    <source>
        <dbReference type="SMART" id="SM01009"/>
    </source>
</evidence>
<dbReference type="CDD" id="cd00056">
    <property type="entry name" value="ENDO3c"/>
    <property type="match status" value="1"/>
</dbReference>
<dbReference type="EC" id="3.2.2.21" evidence="2"/>
<dbReference type="SUPFAM" id="SSF48150">
    <property type="entry name" value="DNA-glycosylase"/>
    <property type="match status" value="1"/>
</dbReference>
<name>A0A2A7UZ06_COMTR</name>
<evidence type="ECO:0000256" key="2">
    <source>
        <dbReference type="ARBA" id="ARBA00012000"/>
    </source>
</evidence>
<dbReference type="InterPro" id="IPR011257">
    <property type="entry name" value="DNA_glycosylase"/>
</dbReference>
<dbReference type="AlphaFoldDB" id="A0A2A7UZ06"/>
<dbReference type="STRING" id="1219032.GCA_001515545_01928"/>
<protein>
    <recommendedName>
        <fullName evidence="2">DNA-3-methyladenine glycosylase II</fullName>
        <ecNumber evidence="2">3.2.2.21</ecNumber>
    </recommendedName>
</protein>
<dbReference type="InterPro" id="IPR010316">
    <property type="entry name" value="AlkA_N"/>
</dbReference>
<dbReference type="GO" id="GO:0006285">
    <property type="term" value="P:base-excision repair, AP site formation"/>
    <property type="evidence" value="ECO:0007669"/>
    <property type="project" value="TreeGrafter"/>
</dbReference>
<dbReference type="RefSeq" id="WP_066536579.1">
    <property type="nucleotide sequence ID" value="NZ_PDEA01000001.1"/>
</dbReference>
<evidence type="ECO:0000256" key="3">
    <source>
        <dbReference type="ARBA" id="ARBA00022763"/>
    </source>
</evidence>
<proteinExistence type="predicted"/>
<dbReference type="SMART" id="SM00478">
    <property type="entry name" value="ENDO3c"/>
    <property type="match status" value="1"/>
</dbReference>
<dbReference type="EMBL" id="PDEA01000001">
    <property type="protein sequence ID" value="PEH90416.1"/>
    <property type="molecule type" value="Genomic_DNA"/>
</dbReference>
<dbReference type="OrthoDB" id="9811249at2"/>
<reference evidence="8" key="1">
    <citation type="submission" date="2017-09" db="EMBL/GenBank/DDBJ databases">
        <title>FDA dAtabase for Regulatory Grade micrObial Sequences (FDA-ARGOS): Supporting development and validation of Infectious Disease Dx tests.</title>
        <authorList>
            <person name="Minogue T."/>
            <person name="Wolcott M."/>
            <person name="Wasieloski L."/>
            <person name="Aguilar W."/>
            <person name="Moore D."/>
            <person name="Tallon L."/>
            <person name="Sadzewicz L."/>
            <person name="Ott S."/>
            <person name="Zhao X."/>
            <person name="Nagaraj S."/>
            <person name="Vavikolanu K."/>
            <person name="Aluvathingal J."/>
            <person name="Nadendla S."/>
            <person name="Sichtig H."/>
        </authorList>
    </citation>
    <scope>NUCLEOTIDE SEQUENCE [LARGE SCALE GENOMIC DNA]</scope>
    <source>
        <strain evidence="8">FDAARGOS_394</strain>
    </source>
</reference>
<sequence>MPSLSAQKIPAALHHVQPLPAGYRLQEVLSFHQRDAEQLAEQITQGADGLPRLRKGLDWEGQAAWMELVWEATAPSVAPSADGPLQVRATLYLPAHHHADAGTQARWAATARRMLGLAYPPEALETAHADHPLLGPLLRSQQGLHVPAAPTAWEALTWAITGQQISVAAAVALRRRLIRAAGTPLAQDGHGDAGAPGLWTYPNAAQVAQLGPDGLRAAGYSQSKTRALLALAAEVDRGALPLEDWVQASDAGAMRAADVDAAMQQLLAVPGIGPWTVHYTLLRGLGWPDGSLHGDVAVRKALARLQGVERITEARARDWLAPFAPWRALVAAHLWASLSSQAY</sequence>
<keyword evidence="8" id="KW-1185">Reference proteome</keyword>
<dbReference type="GO" id="GO:0005737">
    <property type="term" value="C:cytoplasm"/>
    <property type="evidence" value="ECO:0007669"/>
    <property type="project" value="TreeGrafter"/>
</dbReference>
<accession>A0A2A7UZ06</accession>
<evidence type="ECO:0000256" key="1">
    <source>
        <dbReference type="ARBA" id="ARBA00000086"/>
    </source>
</evidence>
<evidence type="ECO:0000256" key="4">
    <source>
        <dbReference type="ARBA" id="ARBA00023204"/>
    </source>
</evidence>
<gene>
    <name evidence="7" type="ORF">CRM82_19070</name>
</gene>
<dbReference type="Pfam" id="PF00730">
    <property type="entry name" value="HhH-GPD"/>
    <property type="match status" value="1"/>
</dbReference>
<dbReference type="InterPro" id="IPR051912">
    <property type="entry name" value="Alkylbase_DNA_Glycosylase/TA"/>
</dbReference>
<evidence type="ECO:0000313" key="8">
    <source>
        <dbReference type="Proteomes" id="UP000220246"/>
    </source>
</evidence>
<dbReference type="PANTHER" id="PTHR43003">
    <property type="entry name" value="DNA-3-METHYLADENINE GLYCOSYLASE"/>
    <property type="match status" value="1"/>
</dbReference>
<dbReference type="Proteomes" id="UP000220246">
    <property type="component" value="Unassembled WGS sequence"/>
</dbReference>
<dbReference type="GeneID" id="80802734"/>
<dbReference type="SMART" id="SM01009">
    <property type="entry name" value="AlkA_N"/>
    <property type="match status" value="1"/>
</dbReference>
<dbReference type="InterPro" id="IPR003265">
    <property type="entry name" value="HhH-GPD_domain"/>
</dbReference>
<feature type="domain" description="DNA-3-methyladenine glycosylase AlkA N-terminal" evidence="6">
    <location>
        <begin position="16"/>
        <end position="151"/>
    </location>
</feature>